<name>A0A2K8KPQ2_9GAMM</name>
<dbReference type="KEGG" id="rfo:REIFOR_01600"/>
<dbReference type="EMBL" id="CP011797">
    <property type="protein sequence ID" value="ATX76745.1"/>
    <property type="molecule type" value="Genomic_DNA"/>
</dbReference>
<protein>
    <submittedName>
        <fullName evidence="5">tRNA 5-methylaminomethyl-2-thiouridine synthase TusD</fullName>
    </submittedName>
</protein>
<reference evidence="5 6" key="1">
    <citation type="journal article" date="2017" name="Environ. Microbiol.">
        <title>Genomic and physiological analyses of 'Reinekea forsetii' reveal a versatile opportunistic lifestyle during spring algae blooms.</title>
        <authorList>
            <person name="Avci B."/>
            <person name="Hahnke R.L."/>
            <person name="Chafee M."/>
            <person name="Fischer T."/>
            <person name="Gruber-Vodicka H."/>
            <person name="Tegetmeyer H.E."/>
            <person name="Harder J."/>
            <person name="Fuchs B.M."/>
            <person name="Amann R.I."/>
            <person name="Teeling H."/>
        </authorList>
    </citation>
    <scope>NUCLEOTIDE SEQUENCE [LARGE SCALE GENOMIC DNA]</scope>
    <source>
        <strain evidence="5 6">Hel1_31_D35</strain>
    </source>
</reference>
<dbReference type="NCBIfam" id="TIGR03012">
    <property type="entry name" value="sulf_tusD_dsrE"/>
    <property type="match status" value="1"/>
</dbReference>
<organism evidence="5 6">
    <name type="scientific">Reinekea forsetii</name>
    <dbReference type="NCBI Taxonomy" id="1336806"/>
    <lineage>
        <taxon>Bacteria</taxon>
        <taxon>Pseudomonadati</taxon>
        <taxon>Pseudomonadota</taxon>
        <taxon>Gammaproteobacteria</taxon>
        <taxon>Oceanospirillales</taxon>
        <taxon>Saccharospirillaceae</taxon>
        <taxon>Reinekea</taxon>
    </lineage>
</organism>
<dbReference type="InterPro" id="IPR027396">
    <property type="entry name" value="DsrEFH-like"/>
</dbReference>
<keyword evidence="3" id="KW-0963">Cytoplasm</keyword>
<dbReference type="NCBIfam" id="NF001237">
    <property type="entry name" value="PRK00207.1"/>
    <property type="match status" value="1"/>
</dbReference>
<dbReference type="PANTHER" id="PTHR34874">
    <property type="entry name" value="PROTEIN YCHN"/>
    <property type="match status" value="1"/>
</dbReference>
<dbReference type="InterPro" id="IPR017463">
    <property type="entry name" value="Sulphur_relay_TusD/DsrE"/>
</dbReference>
<dbReference type="PANTHER" id="PTHR34874:SF3">
    <property type="entry name" value="SULFURTRANSFERASE TUSD"/>
    <property type="match status" value="1"/>
</dbReference>
<dbReference type="GO" id="GO:0002143">
    <property type="term" value="P:tRNA wobble position uridine thiolation"/>
    <property type="evidence" value="ECO:0007669"/>
    <property type="project" value="TreeGrafter"/>
</dbReference>
<dbReference type="GO" id="GO:0016783">
    <property type="term" value="F:sulfurtransferase activity"/>
    <property type="evidence" value="ECO:0007669"/>
    <property type="project" value="InterPro"/>
</dbReference>
<evidence type="ECO:0000256" key="2">
    <source>
        <dbReference type="ARBA" id="ARBA00007067"/>
    </source>
</evidence>
<dbReference type="OrthoDB" id="9787483at2"/>
<dbReference type="SUPFAM" id="SSF75169">
    <property type="entry name" value="DsrEFH-like"/>
    <property type="match status" value="1"/>
</dbReference>
<keyword evidence="6" id="KW-1185">Reference proteome</keyword>
<dbReference type="RefSeq" id="WP_100257060.1">
    <property type="nucleotide sequence ID" value="NZ_CP011797.1"/>
</dbReference>
<dbReference type="GO" id="GO:1990228">
    <property type="term" value="C:sulfurtransferase complex"/>
    <property type="evidence" value="ECO:0007669"/>
    <property type="project" value="TreeGrafter"/>
</dbReference>
<evidence type="ECO:0000256" key="4">
    <source>
        <dbReference type="ARBA" id="ARBA00022679"/>
    </source>
</evidence>
<dbReference type="Gene3D" id="3.40.1260.10">
    <property type="entry name" value="DsrEFH-like"/>
    <property type="match status" value="1"/>
</dbReference>
<dbReference type="Pfam" id="PF02635">
    <property type="entry name" value="DsrE"/>
    <property type="match status" value="1"/>
</dbReference>
<proteinExistence type="inferred from homology"/>
<gene>
    <name evidence="5" type="primary">tusD</name>
    <name evidence="5" type="ORF">REIFOR_01600</name>
</gene>
<comment type="subcellular location">
    <subcellularLocation>
        <location evidence="1">Cytoplasm</location>
    </subcellularLocation>
</comment>
<dbReference type="InterPro" id="IPR003787">
    <property type="entry name" value="Sulphur_relay_DsrE/F-like"/>
</dbReference>
<sequence length="128" mass="13996">MRFQLNVYGAPWAANNAADVRCFVEAAWTAGHDIARVFFFFDGVYHGLLSQSPASDEANPLAYWQSLALADVDLLLCIAAASNRGVLDEAESARYQQSVTTSAACFELTGLGQWATGFHDVDRIITFK</sequence>
<dbReference type="AlphaFoldDB" id="A0A2K8KPQ2"/>
<accession>A0A2K8KPQ2</accession>
<keyword evidence="4" id="KW-0808">Transferase</keyword>
<dbReference type="GO" id="GO:0097163">
    <property type="term" value="F:sulfur carrier activity"/>
    <property type="evidence" value="ECO:0007669"/>
    <property type="project" value="TreeGrafter"/>
</dbReference>
<evidence type="ECO:0000256" key="3">
    <source>
        <dbReference type="ARBA" id="ARBA00022490"/>
    </source>
</evidence>
<comment type="similarity">
    <text evidence="2">Belongs to the DsrE/TusD family.</text>
</comment>
<evidence type="ECO:0000313" key="6">
    <source>
        <dbReference type="Proteomes" id="UP000229757"/>
    </source>
</evidence>
<evidence type="ECO:0000313" key="5">
    <source>
        <dbReference type="EMBL" id="ATX76745.1"/>
    </source>
</evidence>
<evidence type="ECO:0000256" key="1">
    <source>
        <dbReference type="ARBA" id="ARBA00004496"/>
    </source>
</evidence>
<dbReference type="Proteomes" id="UP000229757">
    <property type="component" value="Chromosome"/>
</dbReference>